<feature type="domain" description="Sororin C-terminal region" evidence="7">
    <location>
        <begin position="159"/>
        <end position="182"/>
    </location>
</feature>
<dbReference type="GO" id="GO:0005634">
    <property type="term" value="C:nucleus"/>
    <property type="evidence" value="ECO:0007669"/>
    <property type="project" value="UniProtKB-SubCell"/>
</dbReference>
<evidence type="ECO:0000259" key="7">
    <source>
        <dbReference type="Pfam" id="PF25220"/>
    </source>
</evidence>
<dbReference type="EMBL" id="QPKB01000003">
    <property type="protein sequence ID" value="RWR81243.1"/>
    <property type="molecule type" value="Genomic_DNA"/>
</dbReference>
<evidence type="ECO:0000256" key="1">
    <source>
        <dbReference type="ARBA" id="ARBA00022618"/>
    </source>
</evidence>
<keyword evidence="2" id="KW-0498">Mitosis</keyword>
<keyword evidence="1" id="KW-0132">Cell division</keyword>
<comment type="similarity">
    <text evidence="5">Belongs to the sororin family.</text>
</comment>
<comment type="caution">
    <text evidence="8">The sequence shown here is derived from an EMBL/GenBank/DDBJ whole genome shotgun (WGS) entry which is preliminary data.</text>
</comment>
<dbReference type="Pfam" id="PF25220">
    <property type="entry name" value="Sororin_C"/>
    <property type="match status" value="1"/>
</dbReference>
<proteinExistence type="inferred from homology"/>
<feature type="region of interest" description="Disordered" evidence="6">
    <location>
        <begin position="1"/>
        <end position="90"/>
    </location>
</feature>
<feature type="region of interest" description="Disordered" evidence="6">
    <location>
        <begin position="104"/>
        <end position="158"/>
    </location>
</feature>
<feature type="compositionally biased region" description="Basic and acidic residues" evidence="6">
    <location>
        <begin position="63"/>
        <end position="74"/>
    </location>
</feature>
<dbReference type="OrthoDB" id="1903589at2759"/>
<evidence type="ECO:0000256" key="5">
    <source>
        <dbReference type="ARBA" id="ARBA00093465"/>
    </source>
</evidence>
<accession>A0A443NRU3</accession>
<evidence type="ECO:0000256" key="4">
    <source>
        <dbReference type="ARBA" id="ARBA00023306"/>
    </source>
</evidence>
<dbReference type="PANTHER" id="PTHR35740">
    <property type="entry name" value="OS12G0111700 PROTEIN"/>
    <property type="match status" value="1"/>
</dbReference>
<evidence type="ECO:0000256" key="2">
    <source>
        <dbReference type="ARBA" id="ARBA00022776"/>
    </source>
</evidence>
<keyword evidence="3" id="KW-0539">Nucleus</keyword>
<gene>
    <name evidence="8" type="ORF">CKAN_00991700</name>
</gene>
<sequence length="190" mass="21554">MNESRRRTSLERKRKPLTDRTNTSILDPFPSLKPKPSPKSKPNLSNSITCTGSNDAQELQQENQKKQNPSDDPPHSSSTPQPNQLRVFDDADYSYLEISKTYTRSSARKIKEKGKAVADSISSSCPPPRTFKSSSRDKEEEQQEGVNKKKKPRTKEDSLCQDFIDKQRAYFAEIDAFELPVEVASESELE</sequence>
<dbReference type="AlphaFoldDB" id="A0A443NRU3"/>
<dbReference type="InterPro" id="IPR057337">
    <property type="entry name" value="Sororin_C"/>
</dbReference>
<evidence type="ECO:0000313" key="8">
    <source>
        <dbReference type="EMBL" id="RWR81243.1"/>
    </source>
</evidence>
<name>A0A443NRU3_9MAGN</name>
<dbReference type="Proteomes" id="UP000283530">
    <property type="component" value="Unassembled WGS sequence"/>
</dbReference>
<dbReference type="GO" id="GO:0051301">
    <property type="term" value="P:cell division"/>
    <property type="evidence" value="ECO:0007669"/>
    <property type="project" value="UniProtKB-KW"/>
</dbReference>
<dbReference type="PANTHER" id="PTHR35740:SF1">
    <property type="entry name" value="OS12G0111700 PROTEIN"/>
    <property type="match status" value="1"/>
</dbReference>
<protein>
    <recommendedName>
        <fullName evidence="7">Sororin C-terminal region domain-containing protein</fullName>
    </recommendedName>
</protein>
<reference evidence="8 9" key="1">
    <citation type="journal article" date="2019" name="Nat. Plants">
        <title>Stout camphor tree genome fills gaps in understanding of flowering plant genome evolution.</title>
        <authorList>
            <person name="Chaw S.M."/>
            <person name="Liu Y.C."/>
            <person name="Wu Y.W."/>
            <person name="Wang H.Y."/>
            <person name="Lin C.I."/>
            <person name="Wu C.S."/>
            <person name="Ke H.M."/>
            <person name="Chang L.Y."/>
            <person name="Hsu C.Y."/>
            <person name="Yang H.T."/>
            <person name="Sudianto E."/>
            <person name="Hsu M.H."/>
            <person name="Wu K.P."/>
            <person name="Wang L.N."/>
            <person name="Leebens-Mack J.H."/>
            <person name="Tsai I.J."/>
        </authorList>
    </citation>
    <scope>NUCLEOTIDE SEQUENCE [LARGE SCALE GENOMIC DNA]</scope>
    <source>
        <strain evidence="9">cv. Chaw 1501</strain>
        <tissue evidence="8">Young leaves</tissue>
    </source>
</reference>
<evidence type="ECO:0000256" key="3">
    <source>
        <dbReference type="ARBA" id="ARBA00023242"/>
    </source>
</evidence>
<keyword evidence="4" id="KW-0131">Cell cycle</keyword>
<keyword evidence="9" id="KW-1185">Reference proteome</keyword>
<organism evidence="8 9">
    <name type="scientific">Cinnamomum micranthum f. kanehirae</name>
    <dbReference type="NCBI Taxonomy" id="337451"/>
    <lineage>
        <taxon>Eukaryota</taxon>
        <taxon>Viridiplantae</taxon>
        <taxon>Streptophyta</taxon>
        <taxon>Embryophyta</taxon>
        <taxon>Tracheophyta</taxon>
        <taxon>Spermatophyta</taxon>
        <taxon>Magnoliopsida</taxon>
        <taxon>Magnoliidae</taxon>
        <taxon>Laurales</taxon>
        <taxon>Lauraceae</taxon>
        <taxon>Cinnamomum</taxon>
    </lineage>
</organism>
<evidence type="ECO:0000313" key="9">
    <source>
        <dbReference type="Proteomes" id="UP000283530"/>
    </source>
</evidence>
<feature type="compositionally biased region" description="Basic and acidic residues" evidence="6">
    <location>
        <begin position="1"/>
        <end position="11"/>
    </location>
</feature>
<evidence type="ECO:0000256" key="6">
    <source>
        <dbReference type="SAM" id="MobiDB-lite"/>
    </source>
</evidence>